<keyword evidence="4" id="KW-1185">Reference proteome</keyword>
<dbReference type="RefSeq" id="WP_169660547.1">
    <property type="nucleotide sequence ID" value="NZ_JABANE010000153.1"/>
</dbReference>
<feature type="signal peptide" evidence="1">
    <location>
        <begin position="1"/>
        <end position="19"/>
    </location>
</feature>
<proteinExistence type="predicted"/>
<dbReference type="InterPro" id="IPR026444">
    <property type="entry name" value="Secre_tail"/>
</dbReference>
<protein>
    <recommendedName>
        <fullName evidence="2">Secretion system C-terminal sorting domain-containing protein</fullName>
    </recommendedName>
</protein>
<evidence type="ECO:0000313" key="4">
    <source>
        <dbReference type="Proteomes" id="UP000576082"/>
    </source>
</evidence>
<organism evidence="3 4">
    <name type="scientific">Flammeovirga aprica JL-4</name>
    <dbReference type="NCBI Taxonomy" id="694437"/>
    <lineage>
        <taxon>Bacteria</taxon>
        <taxon>Pseudomonadati</taxon>
        <taxon>Bacteroidota</taxon>
        <taxon>Cytophagia</taxon>
        <taxon>Cytophagales</taxon>
        <taxon>Flammeovirgaceae</taxon>
        <taxon>Flammeovirga</taxon>
    </lineage>
</organism>
<reference evidence="3 4" key="1">
    <citation type="submission" date="2020-04" db="EMBL/GenBank/DDBJ databases">
        <title>Flammeovirga sp. SR4, a novel species isolated from seawater.</title>
        <authorList>
            <person name="Wang X."/>
        </authorList>
    </citation>
    <scope>NUCLEOTIDE SEQUENCE [LARGE SCALE GENOMIC DNA]</scope>
    <source>
        <strain evidence="3 4">ATCC 23126</strain>
    </source>
</reference>
<dbReference type="EMBL" id="JABANE010000153">
    <property type="protein sequence ID" value="NME72354.1"/>
    <property type="molecule type" value="Genomic_DNA"/>
</dbReference>
<keyword evidence="1" id="KW-0732">Signal</keyword>
<name>A0A7X9S161_9BACT</name>
<evidence type="ECO:0000259" key="2">
    <source>
        <dbReference type="Pfam" id="PF18962"/>
    </source>
</evidence>
<evidence type="ECO:0000313" key="3">
    <source>
        <dbReference type="EMBL" id="NME72354.1"/>
    </source>
</evidence>
<evidence type="ECO:0000256" key="1">
    <source>
        <dbReference type="SAM" id="SignalP"/>
    </source>
</evidence>
<gene>
    <name evidence="3" type="ORF">HHU12_30615</name>
</gene>
<feature type="domain" description="Secretion system C-terminal sorting" evidence="2">
    <location>
        <begin position="338"/>
        <end position="407"/>
    </location>
</feature>
<dbReference type="AlphaFoldDB" id="A0A7X9S161"/>
<comment type="caution">
    <text evidence="3">The sequence shown here is derived from an EMBL/GenBank/DDBJ whole genome shotgun (WGS) entry which is preliminary data.</text>
</comment>
<dbReference type="Proteomes" id="UP000576082">
    <property type="component" value="Unassembled WGS sequence"/>
</dbReference>
<sequence length="436" mass="49739">MKFFSTLFIILLCITATFATKIDHSYTSIKPELERYTSIEQWENPNNWSPNIVPSENTILIVKNKSLIIDFNLDVEKKVVGAIDISNEGEFVVTPHGSIFITNTLTINPKSALVIEGALKVQKAVINASNAKFSLKEIGSIDAHEIFLKIDNYIATLNGHISSTYLNIHFLDKNAQLRIGDEAEIHIQSDLVVKNKFKDNILGDLSKITTSGCQGNEAFCKQITAYRLKLPTIVDYFDIEIENDITFAYWETSTERNSSHFIIEKSYDGENFIELGRVDANGKSSSENPYELKDDKYEKDKDTFYRLRAVQQNGEEFIWCRHLLANHLDKEEFGIEKVYPNPTNYYLKLDFQAQKSDVLDIKLHHTENESIWDIKPEIEENKAVFDVHHYPAGSYILKVKMNGQLVYTGNVIIHATNSKGNIRNSQAILVEEGEKK</sequence>
<accession>A0A7X9S161</accession>
<dbReference type="Pfam" id="PF18962">
    <property type="entry name" value="Por_Secre_tail"/>
    <property type="match status" value="1"/>
</dbReference>
<feature type="chain" id="PRO_5030669289" description="Secretion system C-terminal sorting domain-containing protein" evidence="1">
    <location>
        <begin position="20"/>
        <end position="436"/>
    </location>
</feature>